<dbReference type="UniPathway" id="UPA00074">
    <property type="reaction ID" value="UER00125"/>
</dbReference>
<dbReference type="GO" id="GO:0046872">
    <property type="term" value="F:metal ion binding"/>
    <property type="evidence" value="ECO:0007669"/>
    <property type="project" value="UniProtKB-KW"/>
</dbReference>
<dbReference type="InterPro" id="IPR000115">
    <property type="entry name" value="PRibGlycinamide_synth"/>
</dbReference>
<dbReference type="InterPro" id="IPR011761">
    <property type="entry name" value="ATP-grasp"/>
</dbReference>
<comment type="cofactor">
    <cofactor evidence="1">
        <name>Mn(2+)</name>
        <dbReference type="ChEBI" id="CHEBI:29035"/>
    </cofactor>
</comment>
<keyword evidence="10" id="KW-0464">Manganese</keyword>
<dbReference type="InterPro" id="IPR020562">
    <property type="entry name" value="PRibGlycinamide_synth_N"/>
</dbReference>
<accession>A0A1K1LFV7</accession>
<dbReference type="Gene3D" id="3.30.1490.20">
    <property type="entry name" value="ATP-grasp fold, A domain"/>
    <property type="match status" value="1"/>
</dbReference>
<dbReference type="InterPro" id="IPR020560">
    <property type="entry name" value="PRibGlycinamide_synth_C-dom"/>
</dbReference>
<evidence type="ECO:0000256" key="14">
    <source>
        <dbReference type="HAMAP-Rule" id="MF_00138"/>
    </source>
</evidence>
<evidence type="ECO:0000256" key="6">
    <source>
        <dbReference type="ARBA" id="ARBA00022723"/>
    </source>
</evidence>
<feature type="domain" description="ATP-grasp" evidence="16">
    <location>
        <begin position="108"/>
        <end position="314"/>
    </location>
</feature>
<keyword evidence="8 14" id="KW-0658">Purine biosynthesis</keyword>
<evidence type="ECO:0000256" key="10">
    <source>
        <dbReference type="ARBA" id="ARBA00023211"/>
    </source>
</evidence>
<comment type="pathway">
    <text evidence="3 14">Purine metabolism; IMP biosynthesis via de novo pathway; N(1)-(5-phospho-D-ribosyl)glycinamide from 5-phospho-alpha-D-ribose 1-diphosphate: step 2/2.</text>
</comment>
<evidence type="ECO:0000256" key="7">
    <source>
        <dbReference type="ARBA" id="ARBA00022741"/>
    </source>
</evidence>
<dbReference type="RefSeq" id="WP_072335563.1">
    <property type="nucleotide sequence ID" value="NZ_CALJDE010000027.1"/>
</dbReference>
<evidence type="ECO:0000256" key="2">
    <source>
        <dbReference type="ARBA" id="ARBA00001946"/>
    </source>
</evidence>
<dbReference type="Proteomes" id="UP000186323">
    <property type="component" value="Chromosome I"/>
</dbReference>
<reference evidence="18" key="1">
    <citation type="submission" date="2016-10" db="EMBL/GenBank/DDBJ databases">
        <authorList>
            <person name="Wegmann U."/>
        </authorList>
    </citation>
    <scope>NUCLEOTIDE SEQUENCE [LARGE SCALE GENOMIC DNA]</scope>
</reference>
<evidence type="ECO:0000256" key="11">
    <source>
        <dbReference type="ARBA" id="ARBA00038345"/>
    </source>
</evidence>
<dbReference type="PROSITE" id="PS00184">
    <property type="entry name" value="GARS"/>
    <property type="match status" value="1"/>
</dbReference>
<dbReference type="SUPFAM" id="SSF51246">
    <property type="entry name" value="Rudiment single hybrid motif"/>
    <property type="match status" value="1"/>
</dbReference>
<dbReference type="Pfam" id="PF02843">
    <property type="entry name" value="GARS_C"/>
    <property type="match status" value="1"/>
</dbReference>
<evidence type="ECO:0000313" key="17">
    <source>
        <dbReference type="EMBL" id="SFV73601.1"/>
    </source>
</evidence>
<dbReference type="GO" id="GO:0004637">
    <property type="term" value="F:phosphoribosylamine-glycine ligase activity"/>
    <property type="evidence" value="ECO:0007669"/>
    <property type="project" value="UniProtKB-UniRule"/>
</dbReference>
<evidence type="ECO:0000256" key="5">
    <source>
        <dbReference type="ARBA" id="ARBA00022598"/>
    </source>
</evidence>
<dbReference type="EMBL" id="LT630450">
    <property type="protein sequence ID" value="SFV73601.1"/>
    <property type="molecule type" value="Genomic_DNA"/>
</dbReference>
<dbReference type="Pfam" id="PF02844">
    <property type="entry name" value="GARS_N"/>
    <property type="match status" value="1"/>
</dbReference>
<comment type="catalytic activity">
    <reaction evidence="14">
        <text>5-phospho-beta-D-ribosylamine + glycine + ATP = N(1)-(5-phospho-beta-D-ribosyl)glycinamide + ADP + phosphate + H(+)</text>
        <dbReference type="Rhea" id="RHEA:17453"/>
        <dbReference type="ChEBI" id="CHEBI:15378"/>
        <dbReference type="ChEBI" id="CHEBI:30616"/>
        <dbReference type="ChEBI" id="CHEBI:43474"/>
        <dbReference type="ChEBI" id="CHEBI:57305"/>
        <dbReference type="ChEBI" id="CHEBI:58681"/>
        <dbReference type="ChEBI" id="CHEBI:143788"/>
        <dbReference type="ChEBI" id="CHEBI:456216"/>
        <dbReference type="EC" id="6.3.4.13"/>
    </reaction>
</comment>
<dbReference type="InterPro" id="IPR020559">
    <property type="entry name" value="PRibGlycinamide_synth_CS"/>
</dbReference>
<dbReference type="Gene3D" id="3.30.470.20">
    <property type="entry name" value="ATP-grasp fold, B domain"/>
    <property type="match status" value="1"/>
</dbReference>
<dbReference type="InterPro" id="IPR020561">
    <property type="entry name" value="PRibGlycinamid_synth_ATP-grasp"/>
</dbReference>
<dbReference type="OrthoDB" id="9807240at2"/>
<evidence type="ECO:0000259" key="16">
    <source>
        <dbReference type="PROSITE" id="PS50975"/>
    </source>
</evidence>
<keyword evidence="6" id="KW-0479">Metal-binding</keyword>
<keyword evidence="7 15" id="KW-0547">Nucleotide-binding</keyword>
<dbReference type="PANTHER" id="PTHR43472:SF1">
    <property type="entry name" value="PHOSPHORIBOSYLAMINE--GLYCINE LIGASE, CHLOROPLASTIC"/>
    <property type="match status" value="1"/>
</dbReference>
<protein>
    <recommendedName>
        <fullName evidence="4 14">Phosphoribosylamine--glycine ligase</fullName>
        <ecNumber evidence="4 14">6.3.4.13</ecNumber>
    </recommendedName>
    <alternativeName>
        <fullName evidence="14">GARS</fullName>
    </alternativeName>
    <alternativeName>
        <fullName evidence="12 14">Glycinamide ribonucleotide synthetase</fullName>
    </alternativeName>
    <alternativeName>
        <fullName evidence="13 14">Phosphoribosylglycinamide synthetase</fullName>
    </alternativeName>
</protein>
<keyword evidence="9 15" id="KW-0067">ATP-binding</keyword>
<evidence type="ECO:0000256" key="1">
    <source>
        <dbReference type="ARBA" id="ARBA00001936"/>
    </source>
</evidence>
<evidence type="ECO:0000313" key="18">
    <source>
        <dbReference type="Proteomes" id="UP000186323"/>
    </source>
</evidence>
<name>A0A1K1LFV7_9BACT</name>
<dbReference type="EC" id="6.3.4.13" evidence="4 14"/>
<keyword evidence="5 14" id="KW-0436">Ligase</keyword>
<dbReference type="NCBIfam" id="TIGR00877">
    <property type="entry name" value="purD"/>
    <property type="match status" value="1"/>
</dbReference>
<dbReference type="HAMAP" id="MF_00138">
    <property type="entry name" value="GARS"/>
    <property type="match status" value="1"/>
</dbReference>
<dbReference type="InterPro" id="IPR013815">
    <property type="entry name" value="ATP_grasp_subdomain_1"/>
</dbReference>
<evidence type="ECO:0000256" key="4">
    <source>
        <dbReference type="ARBA" id="ARBA00013255"/>
    </source>
</evidence>
<dbReference type="Gene3D" id="3.40.50.20">
    <property type="match status" value="1"/>
</dbReference>
<dbReference type="PROSITE" id="PS50975">
    <property type="entry name" value="ATP_GRASP"/>
    <property type="match status" value="1"/>
</dbReference>
<dbReference type="KEGG" id="dpg:DESPIGER_1770"/>
<evidence type="ECO:0000256" key="8">
    <source>
        <dbReference type="ARBA" id="ARBA00022755"/>
    </source>
</evidence>
<evidence type="ECO:0000256" key="15">
    <source>
        <dbReference type="PROSITE-ProRule" id="PRU00409"/>
    </source>
</evidence>
<dbReference type="SMART" id="SM01209">
    <property type="entry name" value="GARS_A"/>
    <property type="match status" value="1"/>
</dbReference>
<dbReference type="SUPFAM" id="SSF56059">
    <property type="entry name" value="Glutathione synthetase ATP-binding domain-like"/>
    <property type="match status" value="1"/>
</dbReference>
<gene>
    <name evidence="14" type="primary">purD</name>
    <name evidence="17" type="ORF">DESPIGER_1770</name>
</gene>
<dbReference type="PANTHER" id="PTHR43472">
    <property type="entry name" value="PHOSPHORIBOSYLAMINE--GLYCINE LIGASE"/>
    <property type="match status" value="1"/>
</dbReference>
<dbReference type="GO" id="GO:0009113">
    <property type="term" value="P:purine nucleobase biosynthetic process"/>
    <property type="evidence" value="ECO:0007669"/>
    <property type="project" value="InterPro"/>
</dbReference>
<dbReference type="FunFam" id="3.40.50.20:FF:000006">
    <property type="entry name" value="Phosphoribosylamine--glycine ligase, chloroplastic"/>
    <property type="match status" value="1"/>
</dbReference>
<evidence type="ECO:0000256" key="3">
    <source>
        <dbReference type="ARBA" id="ARBA00005174"/>
    </source>
</evidence>
<comment type="cofactor">
    <cofactor evidence="2">
        <name>Mg(2+)</name>
        <dbReference type="ChEBI" id="CHEBI:18420"/>
    </cofactor>
</comment>
<dbReference type="InterPro" id="IPR016185">
    <property type="entry name" value="PreATP-grasp_dom_sf"/>
</dbReference>
<dbReference type="GO" id="GO:0006189">
    <property type="term" value="P:'de novo' IMP biosynthetic process"/>
    <property type="evidence" value="ECO:0007669"/>
    <property type="project" value="UniProtKB-UniRule"/>
</dbReference>
<dbReference type="GO" id="GO:0005524">
    <property type="term" value="F:ATP binding"/>
    <property type="evidence" value="ECO:0007669"/>
    <property type="project" value="UniProtKB-UniRule"/>
</dbReference>
<dbReference type="SMART" id="SM01210">
    <property type="entry name" value="GARS_C"/>
    <property type="match status" value="1"/>
</dbReference>
<keyword evidence="18" id="KW-1185">Reference proteome</keyword>
<evidence type="ECO:0000256" key="13">
    <source>
        <dbReference type="ARBA" id="ARBA00042864"/>
    </source>
</evidence>
<dbReference type="FunFam" id="3.90.600.10:FF:000001">
    <property type="entry name" value="Trifunctional purine biosynthetic protein adenosine-3"/>
    <property type="match status" value="1"/>
</dbReference>
<dbReference type="InterPro" id="IPR011054">
    <property type="entry name" value="Rudment_hybrid_motif"/>
</dbReference>
<dbReference type="InterPro" id="IPR037123">
    <property type="entry name" value="PRibGlycinamide_synth_C_sf"/>
</dbReference>
<evidence type="ECO:0000256" key="12">
    <source>
        <dbReference type="ARBA" id="ARBA00042242"/>
    </source>
</evidence>
<organism evidence="17 18">
    <name type="scientific">Desulfovibrio piger</name>
    <dbReference type="NCBI Taxonomy" id="901"/>
    <lineage>
        <taxon>Bacteria</taxon>
        <taxon>Pseudomonadati</taxon>
        <taxon>Thermodesulfobacteriota</taxon>
        <taxon>Desulfovibrionia</taxon>
        <taxon>Desulfovibrionales</taxon>
        <taxon>Desulfovibrionaceae</taxon>
        <taxon>Desulfovibrio</taxon>
    </lineage>
</organism>
<proteinExistence type="inferred from homology"/>
<dbReference type="FunFam" id="3.30.470.20:FF:000018">
    <property type="entry name" value="Trifunctional purine biosynthetic protein adenosine-3"/>
    <property type="match status" value="1"/>
</dbReference>
<dbReference type="SUPFAM" id="SSF52440">
    <property type="entry name" value="PreATP-grasp domain"/>
    <property type="match status" value="1"/>
</dbReference>
<comment type="similarity">
    <text evidence="11 14">Belongs to the GARS family.</text>
</comment>
<dbReference type="Gene3D" id="3.90.600.10">
    <property type="entry name" value="Phosphoribosylglycinamide synthetase, C-terminal domain"/>
    <property type="match status" value="1"/>
</dbReference>
<dbReference type="Pfam" id="PF01071">
    <property type="entry name" value="GARS_A"/>
    <property type="match status" value="1"/>
</dbReference>
<evidence type="ECO:0000256" key="9">
    <source>
        <dbReference type="ARBA" id="ARBA00022840"/>
    </source>
</evidence>
<dbReference type="AlphaFoldDB" id="A0A1K1LFV7"/>
<sequence length="433" mass="45649">MRILVIGSGGREHALVWKLKQSPRVSEVFVAPGNGGTAREGAINVAVDAGDLDGLVELARKEKIDLVVPGPELPLTGGITDRMREAGIPCFGPDAYCARLEGSKAFAKDVMNRAGVPTARSQVFTDPDKAKNAVVKLGAPLVVKADGLAAGKGVVVARTTQEALDAVDDIMCKRAHGAAGAKLVIEEFLVGEEASFLCLCDGKTAVPLPSAQDHKAAYDGDQGPNTGGMGAYSPAPILPYDQAEAMADMVIRPILAALARDGHPFVGVLYAGLMMTGNGPKVLEYNTRFGDPECQPLLMRLEGDLVQIMLDCIEGRLRPESLSHTSQTALGVVVAAEGYPHAYPKGMVIEGLDEADALPGVKVFHSGTSMDGDKILSSGGRVLCVTALGDTLADAQARAYEGVKAIRMDKSFHRSDIGQKGIRRLEQLAQEEK</sequence>